<dbReference type="Pfam" id="PF04285">
    <property type="entry name" value="DUF444"/>
    <property type="match status" value="2"/>
</dbReference>
<sequence>MASTSRHDWSLHRKGPVDQARHNEKVKEAIRQNLPEIIAEESIITSDGKRLVKVPIRTLEEYRFRFNPNQGKRVGQGDGDSKVGDVIARARPGGQGGGGTQPGDQPGVDYYEAEVTVDDLAELIFEDLGLPDLRPKSTQEIPTEEVRFTEVRKKGPMSNLDRRRTIMENLKRNARRGMPVLGNITNDDLRFKVWEQEMRPSSSAVVIAMRDASGSMGEFKKYITRSLFFWMIRFLRTKYQDVEIVFITHHSEAQEVDEEAFFKMGESGGTRVSSAYKLALEIIQERYDPERWNIYPFHFSDGDNWSDNDNRLCVELVGKLLEVCNLFGYGEIREGGYTSSLMSAFSAIKDPRFVIVTITEKRDVYPALQKWFSRGGMAVG</sequence>
<name>A0A953I677_SYMTR</name>
<dbReference type="NCBIfam" id="TIGR02877">
    <property type="entry name" value="spore_yhbH"/>
    <property type="match status" value="1"/>
</dbReference>
<dbReference type="EMBL" id="PIUK01000002">
    <property type="protein sequence ID" value="MBY6274694.1"/>
    <property type="molecule type" value="Genomic_DNA"/>
</dbReference>
<dbReference type="AlphaFoldDB" id="A0A953I677"/>
<dbReference type="InterPro" id="IPR014230">
    <property type="entry name" value="Spore_YhbH"/>
</dbReference>
<feature type="region of interest" description="Disordered" evidence="1">
    <location>
        <begin position="1"/>
        <end position="21"/>
    </location>
</feature>
<comment type="caution">
    <text evidence="2">The sequence shown here is derived from an EMBL/GenBank/DDBJ whole genome shotgun (WGS) entry which is preliminary data.</text>
</comment>
<dbReference type="InterPro" id="IPR006698">
    <property type="entry name" value="UPF0229"/>
</dbReference>
<evidence type="ECO:0000256" key="1">
    <source>
        <dbReference type="SAM" id="MobiDB-lite"/>
    </source>
</evidence>
<feature type="region of interest" description="Disordered" evidence="1">
    <location>
        <begin position="86"/>
        <end position="108"/>
    </location>
</feature>
<dbReference type="SUPFAM" id="SSF53300">
    <property type="entry name" value="vWA-like"/>
    <property type="match status" value="1"/>
</dbReference>
<dbReference type="PANTHER" id="PTHR30510:SF2">
    <property type="entry name" value="UPF0229 PROTEIN YEAH"/>
    <property type="match status" value="1"/>
</dbReference>
<gene>
    <name evidence="2" type="ORF">CWE10_00525</name>
</gene>
<protein>
    <submittedName>
        <fullName evidence="2">Sporulation protein YhbH</fullName>
    </submittedName>
</protein>
<reference evidence="2" key="1">
    <citation type="submission" date="2017-11" db="EMBL/GenBank/DDBJ databases">
        <title>Three new genomes from thermophilic consortium.</title>
        <authorList>
            <person name="Quaggio R."/>
            <person name="Amgarten D."/>
            <person name="Setubal J.C."/>
        </authorList>
    </citation>
    <scope>NUCLEOTIDE SEQUENCE</scope>
    <source>
        <strain evidence="2">ZCTH01-B2</strain>
    </source>
</reference>
<dbReference type="Proteomes" id="UP000732377">
    <property type="component" value="Unassembled WGS sequence"/>
</dbReference>
<evidence type="ECO:0000313" key="2">
    <source>
        <dbReference type="EMBL" id="MBY6274694.1"/>
    </source>
</evidence>
<proteinExistence type="predicted"/>
<organism evidence="2 3">
    <name type="scientific">Symbiobacterium thermophilum</name>
    <dbReference type="NCBI Taxonomy" id="2734"/>
    <lineage>
        <taxon>Bacteria</taxon>
        <taxon>Bacillati</taxon>
        <taxon>Bacillota</taxon>
        <taxon>Clostridia</taxon>
        <taxon>Eubacteriales</taxon>
        <taxon>Symbiobacteriaceae</taxon>
        <taxon>Symbiobacterium</taxon>
    </lineage>
</organism>
<dbReference type="InterPro" id="IPR036465">
    <property type="entry name" value="vWFA_dom_sf"/>
</dbReference>
<evidence type="ECO:0000313" key="3">
    <source>
        <dbReference type="Proteomes" id="UP000732377"/>
    </source>
</evidence>
<dbReference type="RefSeq" id="WP_011194852.1">
    <property type="nucleotide sequence ID" value="NZ_JACSIR010000008.1"/>
</dbReference>
<dbReference type="PANTHER" id="PTHR30510">
    <property type="entry name" value="UPF0229 PROTEIN YEAH"/>
    <property type="match status" value="1"/>
</dbReference>
<accession>A0A953I677</accession>
<dbReference type="OMA" id="QYFAYIE"/>